<protein>
    <recommendedName>
        <fullName evidence="1">FCP1 homology domain-containing protein</fullName>
    </recommendedName>
</protein>
<dbReference type="InterPro" id="IPR023214">
    <property type="entry name" value="HAD_sf"/>
</dbReference>
<dbReference type="Proteomes" id="UP000241890">
    <property type="component" value="Unassembled WGS sequence"/>
</dbReference>
<evidence type="ECO:0000313" key="2">
    <source>
        <dbReference type="EMBL" id="GBG31950.1"/>
    </source>
</evidence>
<proteinExistence type="predicted"/>
<name>A0A2R5GM43_9STRA</name>
<dbReference type="InterPro" id="IPR004274">
    <property type="entry name" value="FCP1_dom"/>
</dbReference>
<accession>A0A2R5GM43</accession>
<keyword evidence="3" id="KW-1185">Reference proteome</keyword>
<dbReference type="AlphaFoldDB" id="A0A2R5GM43"/>
<feature type="domain" description="FCP1 homology" evidence="1">
    <location>
        <begin position="1"/>
        <end position="146"/>
    </location>
</feature>
<dbReference type="Pfam" id="PF03031">
    <property type="entry name" value="NIF"/>
    <property type="match status" value="1"/>
</dbReference>
<dbReference type="SUPFAM" id="SSF56784">
    <property type="entry name" value="HAD-like"/>
    <property type="match status" value="1"/>
</dbReference>
<evidence type="ECO:0000259" key="1">
    <source>
        <dbReference type="PROSITE" id="PS50969"/>
    </source>
</evidence>
<dbReference type="PROSITE" id="PS50969">
    <property type="entry name" value="FCP1"/>
    <property type="match status" value="1"/>
</dbReference>
<gene>
    <name evidence="2" type="ORF">FCC1311_081752</name>
</gene>
<organism evidence="2 3">
    <name type="scientific">Hondaea fermentalgiana</name>
    <dbReference type="NCBI Taxonomy" id="2315210"/>
    <lineage>
        <taxon>Eukaryota</taxon>
        <taxon>Sar</taxon>
        <taxon>Stramenopiles</taxon>
        <taxon>Bigyra</taxon>
        <taxon>Labyrinthulomycetes</taxon>
        <taxon>Thraustochytrida</taxon>
        <taxon>Thraustochytriidae</taxon>
        <taxon>Hondaea</taxon>
    </lineage>
</organism>
<dbReference type="EMBL" id="BEYU01000110">
    <property type="protein sequence ID" value="GBG31950.1"/>
    <property type="molecule type" value="Genomic_DNA"/>
</dbReference>
<reference evidence="2 3" key="1">
    <citation type="submission" date="2017-12" db="EMBL/GenBank/DDBJ databases">
        <title>Sequencing, de novo assembly and annotation of complete genome of a new Thraustochytrid species, strain FCC1311.</title>
        <authorList>
            <person name="Sedici K."/>
            <person name="Godart F."/>
            <person name="Aiese Cigliano R."/>
            <person name="Sanseverino W."/>
            <person name="Barakat M."/>
            <person name="Ortet P."/>
            <person name="Marechal E."/>
            <person name="Cagnac O."/>
            <person name="Amato A."/>
        </authorList>
    </citation>
    <scope>NUCLEOTIDE SEQUENCE [LARGE SCALE GENOMIC DNA]</scope>
</reference>
<dbReference type="Gene3D" id="3.40.50.1000">
    <property type="entry name" value="HAD superfamily/HAD-like"/>
    <property type="match status" value="1"/>
</dbReference>
<sequence>MRELLHWARHKRGYELALWTSASAPVAQGVAKHIFAAPKFDLLHDCVMVLDQTACGRKGRTDRNTPNFVKPLERIWLNPKYENVYTSANTLILDNEESKTALNAENAVRVTTFDPSQENAEFGSGNEDEDEDFGEGGALWHFLDALARQPDVDVQNFMKSNPIDSFRGMN</sequence>
<dbReference type="InParanoid" id="A0A2R5GM43"/>
<evidence type="ECO:0000313" key="3">
    <source>
        <dbReference type="Proteomes" id="UP000241890"/>
    </source>
</evidence>
<dbReference type="InterPro" id="IPR036412">
    <property type="entry name" value="HAD-like_sf"/>
</dbReference>
<comment type="caution">
    <text evidence="2">The sequence shown here is derived from an EMBL/GenBank/DDBJ whole genome shotgun (WGS) entry which is preliminary data.</text>
</comment>